<protein>
    <recommendedName>
        <fullName evidence="3">Glycoside hydrolase family 65</fullName>
    </recommendedName>
</protein>
<dbReference type="RefSeq" id="WP_013766749.1">
    <property type="nucleotide sequence ID" value="NC_015510.1"/>
</dbReference>
<dbReference type="Proteomes" id="UP000008461">
    <property type="component" value="Chromosome"/>
</dbReference>
<dbReference type="KEGG" id="hhy:Halhy_4367"/>
<dbReference type="SUPFAM" id="SSF48208">
    <property type="entry name" value="Six-hairpin glycosidases"/>
    <property type="match status" value="1"/>
</dbReference>
<reference key="2">
    <citation type="submission" date="2011-04" db="EMBL/GenBank/DDBJ databases">
        <title>Complete sequence of chromosome of Haliscomenobacter hydrossis DSM 1100.</title>
        <authorList>
            <consortium name="US DOE Joint Genome Institute (JGI-PGF)"/>
            <person name="Lucas S."/>
            <person name="Han J."/>
            <person name="Lapidus A."/>
            <person name="Bruce D."/>
            <person name="Goodwin L."/>
            <person name="Pitluck S."/>
            <person name="Peters L."/>
            <person name="Kyrpides N."/>
            <person name="Mavromatis K."/>
            <person name="Ivanova N."/>
            <person name="Ovchinnikova G."/>
            <person name="Pagani I."/>
            <person name="Daligault H."/>
            <person name="Detter J.C."/>
            <person name="Han C."/>
            <person name="Land M."/>
            <person name="Hauser L."/>
            <person name="Markowitz V."/>
            <person name="Cheng J.-F."/>
            <person name="Hugenholtz P."/>
            <person name="Woyke T."/>
            <person name="Wu D."/>
            <person name="Verbarg S."/>
            <person name="Frueling A."/>
            <person name="Brambilla E."/>
            <person name="Klenk H.-P."/>
            <person name="Eisen J.A."/>
        </authorList>
    </citation>
    <scope>NUCLEOTIDE SEQUENCE</scope>
    <source>
        <strain>DSM 1100</strain>
    </source>
</reference>
<dbReference type="OrthoDB" id="127395at2"/>
<dbReference type="GO" id="GO:0005975">
    <property type="term" value="P:carbohydrate metabolic process"/>
    <property type="evidence" value="ECO:0007669"/>
    <property type="project" value="InterPro"/>
</dbReference>
<evidence type="ECO:0000313" key="1">
    <source>
        <dbReference type="EMBL" id="AEE52211.1"/>
    </source>
</evidence>
<dbReference type="Gene3D" id="1.50.10.10">
    <property type="match status" value="1"/>
</dbReference>
<dbReference type="HOGENOM" id="CLU_024197_0_0_10"/>
<dbReference type="InterPro" id="IPR008928">
    <property type="entry name" value="6-hairpin_glycosidase_sf"/>
</dbReference>
<evidence type="ECO:0000313" key="2">
    <source>
        <dbReference type="Proteomes" id="UP000008461"/>
    </source>
</evidence>
<name>F4KPW1_HALH1</name>
<organism evidence="1 2">
    <name type="scientific">Haliscomenobacter hydrossis (strain ATCC 27775 / DSM 1100 / LMG 10767 / O)</name>
    <dbReference type="NCBI Taxonomy" id="760192"/>
    <lineage>
        <taxon>Bacteria</taxon>
        <taxon>Pseudomonadati</taxon>
        <taxon>Bacteroidota</taxon>
        <taxon>Saprospiria</taxon>
        <taxon>Saprospirales</taxon>
        <taxon>Haliscomenobacteraceae</taxon>
        <taxon>Haliscomenobacter</taxon>
    </lineage>
</organism>
<evidence type="ECO:0008006" key="3">
    <source>
        <dbReference type="Google" id="ProtNLM"/>
    </source>
</evidence>
<dbReference type="AlphaFoldDB" id="F4KPW1"/>
<dbReference type="InterPro" id="IPR012341">
    <property type="entry name" value="6hp_glycosidase-like_sf"/>
</dbReference>
<dbReference type="EMBL" id="CP002691">
    <property type="protein sequence ID" value="AEE52211.1"/>
    <property type="molecule type" value="Genomic_DNA"/>
</dbReference>
<sequence>MSKHLALLISAILFCTLFLTAQTGKIDRKKLVLRHTIRHAETTPFSPLSVGNGRFAFTADITGLQSFPEHYEPGIPLGTQSDWGWHYPLNPRGFKVSDSYKPYQVGDRQVNYAYRYTANMDTFKAKASDWLRESPHRIHLGMIGLEMVKKDGSTVSITDLQNPQQELNLWTGQMSSTFAIEGQSVKVETLGNPDLDGVSVRISSSLLREGRLKIKIRLPLGVPQRLSYSFAQNQSHQSALLTQKNHRALLSHQQDNDRYYLGIRHSEGQIQAGDAHTWLIIPGSNKERFELSVVFNQKEFPLNRIPNYDSIQTANAKSWSRFWKSGGAVDFSQCTDPRAKELERRVVLSQYLTRINCAGTLPPQETGLTYNSWNGKFHMEMHWWHGVHFPMWQRAEYLRAQMPYYANIVEKAKATAQMQGYAGVRWPKMTGPKGDESPSSIGPFLIWQQPHYIYLVELLYRDKPNKNTLKKYQDLVFATAEFMASYARWDEKRQQYILGPALIPAQENFRPETTINPPFELTYWRWALRTAQEWRKRAGLNPEPKWQKVIDNLAPLATRDGLYLFSENAVDSYVDSSFLHDHPMIAGTLGMLPPSPEVDPAVLEKSLNALWDIWDWQSTWGWDYPMLAMSAAYLKKPDWAVSYLSMKTVKNTYLTNGHNYQRFDLSIYLPGNGGLLAAVALLCTKDGWPKDGQWAVRWEKLKSL</sequence>
<proteinExistence type="predicted"/>
<keyword evidence="2" id="KW-1185">Reference proteome</keyword>
<gene>
    <name evidence="1" type="ordered locus">Halhy_4367</name>
</gene>
<reference evidence="1 2" key="1">
    <citation type="journal article" date="2011" name="Stand. Genomic Sci.">
        <title>Complete genome sequence of Haliscomenobacter hydrossis type strain (O).</title>
        <authorList>
            <consortium name="US DOE Joint Genome Institute (JGI-PGF)"/>
            <person name="Daligault H."/>
            <person name="Lapidus A."/>
            <person name="Zeytun A."/>
            <person name="Nolan M."/>
            <person name="Lucas S."/>
            <person name="Del Rio T.G."/>
            <person name="Tice H."/>
            <person name="Cheng J.F."/>
            <person name="Tapia R."/>
            <person name="Han C."/>
            <person name="Goodwin L."/>
            <person name="Pitluck S."/>
            <person name="Liolios K."/>
            <person name="Pagani I."/>
            <person name="Ivanova N."/>
            <person name="Huntemann M."/>
            <person name="Mavromatis K."/>
            <person name="Mikhailova N."/>
            <person name="Pati A."/>
            <person name="Chen A."/>
            <person name="Palaniappan K."/>
            <person name="Land M."/>
            <person name="Hauser L."/>
            <person name="Brambilla E.M."/>
            <person name="Rohde M."/>
            <person name="Verbarg S."/>
            <person name="Goker M."/>
            <person name="Bristow J."/>
            <person name="Eisen J.A."/>
            <person name="Markowitz V."/>
            <person name="Hugenholtz P."/>
            <person name="Kyrpides N.C."/>
            <person name="Klenk H.P."/>
            <person name="Woyke T."/>
        </authorList>
    </citation>
    <scope>NUCLEOTIDE SEQUENCE [LARGE SCALE GENOMIC DNA]</scope>
    <source>
        <strain evidence="2">ATCC 27775 / DSM 1100 / LMG 10767 / O</strain>
    </source>
</reference>
<dbReference type="eggNOG" id="COG1554">
    <property type="taxonomic scope" value="Bacteria"/>
</dbReference>
<dbReference type="STRING" id="760192.Halhy_4367"/>
<accession>F4KPW1</accession>